<organism evidence="5 6">
    <name type="scientific">Symmachiella macrocystis</name>
    <dbReference type="NCBI Taxonomy" id="2527985"/>
    <lineage>
        <taxon>Bacteria</taxon>
        <taxon>Pseudomonadati</taxon>
        <taxon>Planctomycetota</taxon>
        <taxon>Planctomycetia</taxon>
        <taxon>Planctomycetales</taxon>
        <taxon>Planctomycetaceae</taxon>
        <taxon>Symmachiella</taxon>
    </lineage>
</organism>
<protein>
    <submittedName>
        <fullName evidence="5">Transcriptional regulator BlaI</fullName>
    </submittedName>
</protein>
<comment type="caution">
    <text evidence="5">The sequence shown here is derived from an EMBL/GenBank/DDBJ whole genome shotgun (WGS) entry which is preliminary data.</text>
</comment>
<keyword evidence="2" id="KW-0805">Transcription regulation</keyword>
<evidence type="ECO:0000256" key="3">
    <source>
        <dbReference type="ARBA" id="ARBA00023125"/>
    </source>
</evidence>
<dbReference type="GO" id="GO:0045892">
    <property type="term" value="P:negative regulation of DNA-templated transcription"/>
    <property type="evidence" value="ECO:0007669"/>
    <property type="project" value="InterPro"/>
</dbReference>
<dbReference type="GO" id="GO:0003677">
    <property type="term" value="F:DNA binding"/>
    <property type="evidence" value="ECO:0007669"/>
    <property type="project" value="UniProtKB-KW"/>
</dbReference>
<name>A0A5C6BPS6_9PLAN</name>
<proteinExistence type="inferred from homology"/>
<evidence type="ECO:0000313" key="5">
    <source>
        <dbReference type="EMBL" id="TWU14213.1"/>
    </source>
</evidence>
<comment type="similarity">
    <text evidence="1">Belongs to the BlaI transcriptional regulatory family.</text>
</comment>
<dbReference type="OrthoDB" id="280196at2"/>
<dbReference type="Proteomes" id="UP000320735">
    <property type="component" value="Unassembled WGS sequence"/>
</dbReference>
<accession>A0A5C6BPS6</accession>
<keyword evidence="6" id="KW-1185">Reference proteome</keyword>
<dbReference type="InterPro" id="IPR036390">
    <property type="entry name" value="WH_DNA-bd_sf"/>
</dbReference>
<keyword evidence="3" id="KW-0238">DNA-binding</keyword>
<dbReference type="PIRSF" id="PIRSF019455">
    <property type="entry name" value="CopR_AtkY"/>
    <property type="match status" value="1"/>
</dbReference>
<dbReference type="EMBL" id="SJPP01000001">
    <property type="protein sequence ID" value="TWU14213.1"/>
    <property type="molecule type" value="Genomic_DNA"/>
</dbReference>
<gene>
    <name evidence="5" type="primary">blaI_7</name>
    <name evidence="5" type="ORF">CA54_30560</name>
</gene>
<dbReference type="AlphaFoldDB" id="A0A5C6BPS6"/>
<evidence type="ECO:0000256" key="2">
    <source>
        <dbReference type="ARBA" id="ARBA00023015"/>
    </source>
</evidence>
<keyword evidence="4" id="KW-0804">Transcription</keyword>
<evidence type="ECO:0000256" key="4">
    <source>
        <dbReference type="ARBA" id="ARBA00023163"/>
    </source>
</evidence>
<evidence type="ECO:0000313" key="6">
    <source>
        <dbReference type="Proteomes" id="UP000320735"/>
    </source>
</evidence>
<dbReference type="InterPro" id="IPR036388">
    <property type="entry name" value="WH-like_DNA-bd_sf"/>
</dbReference>
<sequence>MARPQLPYPTPKELEVLQVLWEEEPCSVRQMMEQLGRRRPRAYSSVLNLLNTMTDKGLLMRKAHGSAYLYKARIDRERTNGGLVKDLLNRAFSGSAASLITHALKQGKPSVEELDAITRAIKDYRGGHGVR</sequence>
<dbReference type="RefSeq" id="WP_146371429.1">
    <property type="nucleotide sequence ID" value="NZ_SJPP01000001.1"/>
</dbReference>
<dbReference type="Pfam" id="PF03965">
    <property type="entry name" value="Penicillinase_R"/>
    <property type="match status" value="1"/>
</dbReference>
<dbReference type="Gene3D" id="1.10.10.10">
    <property type="entry name" value="Winged helix-like DNA-binding domain superfamily/Winged helix DNA-binding domain"/>
    <property type="match status" value="1"/>
</dbReference>
<dbReference type="SUPFAM" id="SSF46785">
    <property type="entry name" value="Winged helix' DNA-binding domain"/>
    <property type="match status" value="1"/>
</dbReference>
<reference evidence="5 6" key="1">
    <citation type="submission" date="2019-02" db="EMBL/GenBank/DDBJ databases">
        <title>Deep-cultivation of Planctomycetes and their phenomic and genomic characterization uncovers novel biology.</title>
        <authorList>
            <person name="Wiegand S."/>
            <person name="Jogler M."/>
            <person name="Boedeker C."/>
            <person name="Pinto D."/>
            <person name="Vollmers J."/>
            <person name="Rivas-Marin E."/>
            <person name="Kohn T."/>
            <person name="Peeters S.H."/>
            <person name="Heuer A."/>
            <person name="Rast P."/>
            <person name="Oberbeckmann S."/>
            <person name="Bunk B."/>
            <person name="Jeske O."/>
            <person name="Meyerdierks A."/>
            <person name="Storesund J.E."/>
            <person name="Kallscheuer N."/>
            <person name="Luecker S."/>
            <person name="Lage O.M."/>
            <person name="Pohl T."/>
            <person name="Merkel B.J."/>
            <person name="Hornburger P."/>
            <person name="Mueller R.-W."/>
            <person name="Bruemmer F."/>
            <person name="Labrenz M."/>
            <person name="Spormann A.M."/>
            <person name="Op Den Camp H."/>
            <person name="Overmann J."/>
            <person name="Amann R."/>
            <person name="Jetten M.S.M."/>
            <person name="Mascher T."/>
            <person name="Medema M.H."/>
            <person name="Devos D.P."/>
            <person name="Kaster A.-K."/>
            <person name="Ovreas L."/>
            <person name="Rohde M."/>
            <person name="Galperin M.Y."/>
            <person name="Jogler C."/>
        </authorList>
    </citation>
    <scope>NUCLEOTIDE SEQUENCE [LARGE SCALE GENOMIC DNA]</scope>
    <source>
        <strain evidence="5 6">CA54</strain>
    </source>
</reference>
<dbReference type="InterPro" id="IPR005650">
    <property type="entry name" value="BlaI_family"/>
</dbReference>
<evidence type="ECO:0000256" key="1">
    <source>
        <dbReference type="ARBA" id="ARBA00011046"/>
    </source>
</evidence>